<protein>
    <submittedName>
        <fullName evidence="1">Uncharacterized protein</fullName>
    </submittedName>
</protein>
<sequence>MTDVFISSDVLCYLLSFVHYHLYPTLQQVCKDWRRDIGNHLRYNTDVLDLINPLNVQNSTETSRHLTDFIKNYSPKNIKLMRLYSLSKLGHDLLLFKEFQSLECLDLITFKNVYELTIIQKALPSLKRVRITSMFGESMYWLDEYVRKMTDSPLCVEVFFYDPLSFHDSYSSITIHQVPNGPEFYIQRFHRMSLREGLEFNFRDAFIDTAVADFVFERIKVEDLRGYTQEERLIKIPSLHDLTAEIVPWRSSLESLKNIIFRLAQRDESWINAHETERDMTRMLSNIQRDCTFYQYLIEECGLSTRSNNVNPLYVAKGSGHSRVVDYLIEKDPELLRLGEMTNKEKKHSLLCDSQHNDYVCKTLLLNGQDFLVSEQDYLNRWIKDNGALLLDHGQLLSLHCWFDYDYNINKKQKPPIYVMVKRFAHDEKFPSFLKCFPKGAFKDCKTPSGKTLLHPLFCNQVEVAQTLIYHHNVSFLDANESGFSFLDLMLRCYDRDVCQMFDMLISNGLEIHGETNSVLLISMFINKHLCCHLIREHLIPAGLCDGAINQIKYKDVLCRVFRDLKVTTSQLFDNYKQVFNFQVYRLVDNHIAVFDAFDDKSSIVDNYCAPYLDQGGSKKSLFMNAINHG</sequence>
<dbReference type="AlphaFoldDB" id="A0AAW2Z5L2"/>
<reference evidence="1 2" key="1">
    <citation type="submission" date="2024-03" db="EMBL/GenBank/DDBJ databases">
        <title>The Acrasis kona genome and developmental transcriptomes reveal deep origins of eukaryotic multicellular pathways.</title>
        <authorList>
            <person name="Sheikh S."/>
            <person name="Fu C.-J."/>
            <person name="Brown M.W."/>
            <person name="Baldauf S.L."/>
        </authorList>
    </citation>
    <scope>NUCLEOTIDE SEQUENCE [LARGE SCALE GENOMIC DNA]</scope>
    <source>
        <strain evidence="1 2">ATCC MYA-3509</strain>
    </source>
</reference>
<evidence type="ECO:0000313" key="1">
    <source>
        <dbReference type="EMBL" id="KAL0484238.1"/>
    </source>
</evidence>
<organism evidence="1 2">
    <name type="scientific">Acrasis kona</name>
    <dbReference type="NCBI Taxonomy" id="1008807"/>
    <lineage>
        <taxon>Eukaryota</taxon>
        <taxon>Discoba</taxon>
        <taxon>Heterolobosea</taxon>
        <taxon>Tetramitia</taxon>
        <taxon>Eutetramitia</taxon>
        <taxon>Acrasidae</taxon>
        <taxon>Acrasis</taxon>
    </lineage>
</organism>
<gene>
    <name evidence="1" type="ORF">AKO1_004866</name>
</gene>
<dbReference type="InterPro" id="IPR036770">
    <property type="entry name" value="Ankyrin_rpt-contain_sf"/>
</dbReference>
<evidence type="ECO:0000313" key="2">
    <source>
        <dbReference type="Proteomes" id="UP001431209"/>
    </source>
</evidence>
<dbReference type="Proteomes" id="UP001431209">
    <property type="component" value="Unassembled WGS sequence"/>
</dbReference>
<proteinExistence type="predicted"/>
<accession>A0AAW2Z5L2</accession>
<comment type="caution">
    <text evidence="1">The sequence shown here is derived from an EMBL/GenBank/DDBJ whole genome shotgun (WGS) entry which is preliminary data.</text>
</comment>
<dbReference type="Gene3D" id="1.25.40.20">
    <property type="entry name" value="Ankyrin repeat-containing domain"/>
    <property type="match status" value="1"/>
</dbReference>
<name>A0AAW2Z5L2_9EUKA</name>
<feature type="non-terminal residue" evidence="1">
    <location>
        <position position="630"/>
    </location>
</feature>
<keyword evidence="2" id="KW-1185">Reference proteome</keyword>
<dbReference type="EMBL" id="JAOPGA020001029">
    <property type="protein sequence ID" value="KAL0484238.1"/>
    <property type="molecule type" value="Genomic_DNA"/>
</dbReference>
<dbReference type="SUPFAM" id="SSF48403">
    <property type="entry name" value="Ankyrin repeat"/>
    <property type="match status" value="1"/>
</dbReference>